<evidence type="ECO:0000313" key="3">
    <source>
        <dbReference type="Proteomes" id="UP001177003"/>
    </source>
</evidence>
<sequence>MTHFTSPPYLRRDQRIYMFDSYRFSEDEIKVLIDGDNSYTQLTGRIIHQLLDERVQSSEPGDFLAVHYNGHDTRLPAETGDDDDIGYEECIVPNDFNLINGMILSSIMFL</sequence>
<dbReference type="AlphaFoldDB" id="A0AA36EBH1"/>
<protein>
    <submittedName>
        <fullName evidence="2">Uncharacterized protein</fullName>
    </submittedName>
</protein>
<comment type="similarity">
    <text evidence="1">Belongs to the peptidase C14B family.</text>
</comment>
<dbReference type="InterPro" id="IPR050452">
    <property type="entry name" value="Metacaspase"/>
</dbReference>
<name>A0AA36EBH1_LACSI</name>
<dbReference type="Gene3D" id="3.40.50.12660">
    <property type="match status" value="1"/>
</dbReference>
<gene>
    <name evidence="2" type="ORF">LSALG_LOCUS29347</name>
</gene>
<dbReference type="PANTHER" id="PTHR48104">
    <property type="entry name" value="METACASPASE-4"/>
    <property type="match status" value="1"/>
</dbReference>
<accession>A0AA36EBH1</accession>
<dbReference type="Proteomes" id="UP001177003">
    <property type="component" value="Chromosome 6"/>
</dbReference>
<evidence type="ECO:0000256" key="1">
    <source>
        <dbReference type="ARBA" id="ARBA00009005"/>
    </source>
</evidence>
<dbReference type="GO" id="GO:0005737">
    <property type="term" value="C:cytoplasm"/>
    <property type="evidence" value="ECO:0007669"/>
    <property type="project" value="TreeGrafter"/>
</dbReference>
<reference evidence="2" key="1">
    <citation type="submission" date="2023-04" db="EMBL/GenBank/DDBJ databases">
        <authorList>
            <person name="Vijverberg K."/>
            <person name="Xiong W."/>
            <person name="Schranz E."/>
        </authorList>
    </citation>
    <scope>NUCLEOTIDE SEQUENCE</scope>
</reference>
<dbReference type="GO" id="GO:0004197">
    <property type="term" value="F:cysteine-type endopeptidase activity"/>
    <property type="evidence" value="ECO:0007669"/>
    <property type="project" value="TreeGrafter"/>
</dbReference>
<organism evidence="2 3">
    <name type="scientific">Lactuca saligna</name>
    <name type="common">Willowleaf lettuce</name>
    <dbReference type="NCBI Taxonomy" id="75948"/>
    <lineage>
        <taxon>Eukaryota</taxon>
        <taxon>Viridiplantae</taxon>
        <taxon>Streptophyta</taxon>
        <taxon>Embryophyta</taxon>
        <taxon>Tracheophyta</taxon>
        <taxon>Spermatophyta</taxon>
        <taxon>Magnoliopsida</taxon>
        <taxon>eudicotyledons</taxon>
        <taxon>Gunneridae</taxon>
        <taxon>Pentapetalae</taxon>
        <taxon>asterids</taxon>
        <taxon>campanulids</taxon>
        <taxon>Asterales</taxon>
        <taxon>Asteraceae</taxon>
        <taxon>Cichorioideae</taxon>
        <taxon>Cichorieae</taxon>
        <taxon>Lactucinae</taxon>
        <taxon>Lactuca</taxon>
    </lineage>
</organism>
<evidence type="ECO:0000313" key="2">
    <source>
        <dbReference type="EMBL" id="CAI9290139.1"/>
    </source>
</evidence>
<keyword evidence="3" id="KW-1185">Reference proteome</keyword>
<dbReference type="PANTHER" id="PTHR48104:SF47">
    <property type="entry name" value="METACASPASE 4-RELATED"/>
    <property type="match status" value="1"/>
</dbReference>
<dbReference type="GO" id="GO:0006508">
    <property type="term" value="P:proteolysis"/>
    <property type="evidence" value="ECO:0007669"/>
    <property type="project" value="TreeGrafter"/>
</dbReference>
<proteinExistence type="inferred from homology"/>
<dbReference type="EMBL" id="OX465082">
    <property type="protein sequence ID" value="CAI9290139.1"/>
    <property type="molecule type" value="Genomic_DNA"/>
</dbReference>